<reference evidence="2" key="2">
    <citation type="submission" date="2015-01" db="EMBL/GenBank/DDBJ databases">
        <title>Evolutionary Origins and Diversification of the Mycorrhizal Mutualists.</title>
        <authorList>
            <consortium name="DOE Joint Genome Institute"/>
            <consortium name="Mycorrhizal Genomics Consortium"/>
            <person name="Kohler A."/>
            <person name="Kuo A."/>
            <person name="Nagy L.G."/>
            <person name="Floudas D."/>
            <person name="Copeland A."/>
            <person name="Barry K.W."/>
            <person name="Cichocki N."/>
            <person name="Veneault-Fourrey C."/>
            <person name="LaButti K."/>
            <person name="Lindquist E.A."/>
            <person name="Lipzen A."/>
            <person name="Lundell T."/>
            <person name="Morin E."/>
            <person name="Murat C."/>
            <person name="Riley R."/>
            <person name="Ohm R."/>
            <person name="Sun H."/>
            <person name="Tunlid A."/>
            <person name="Henrissat B."/>
            <person name="Grigoriev I.V."/>
            <person name="Hibbett D.S."/>
            <person name="Martin F."/>
        </authorList>
    </citation>
    <scope>NUCLEOTIDE SEQUENCE [LARGE SCALE GENOMIC DNA]</scope>
    <source>
        <strain evidence="2">F 1598</strain>
    </source>
</reference>
<name>A0A0C3BCL6_PILCF</name>
<dbReference type="Proteomes" id="UP000054166">
    <property type="component" value="Unassembled WGS sequence"/>
</dbReference>
<evidence type="ECO:0000313" key="2">
    <source>
        <dbReference type="Proteomes" id="UP000054166"/>
    </source>
</evidence>
<dbReference type="EMBL" id="KN833051">
    <property type="protein sequence ID" value="KIM75062.1"/>
    <property type="molecule type" value="Genomic_DNA"/>
</dbReference>
<accession>A0A0C3BCL6</accession>
<organism evidence="1 2">
    <name type="scientific">Piloderma croceum (strain F 1598)</name>
    <dbReference type="NCBI Taxonomy" id="765440"/>
    <lineage>
        <taxon>Eukaryota</taxon>
        <taxon>Fungi</taxon>
        <taxon>Dikarya</taxon>
        <taxon>Basidiomycota</taxon>
        <taxon>Agaricomycotina</taxon>
        <taxon>Agaricomycetes</taxon>
        <taxon>Agaricomycetidae</taxon>
        <taxon>Atheliales</taxon>
        <taxon>Atheliaceae</taxon>
        <taxon>Piloderma</taxon>
    </lineage>
</organism>
<keyword evidence="2" id="KW-1185">Reference proteome</keyword>
<dbReference type="AlphaFoldDB" id="A0A0C3BCL6"/>
<evidence type="ECO:0000313" key="1">
    <source>
        <dbReference type="EMBL" id="KIM75062.1"/>
    </source>
</evidence>
<protein>
    <submittedName>
        <fullName evidence="1">Uncharacterized protein</fullName>
    </submittedName>
</protein>
<sequence length="55" mass="6279">MSTVMYDDDSTKYDVSGVATVCYRLCLGYVHWLAAARATPTETHTPRRNIEIRDK</sequence>
<dbReference type="HOGENOM" id="CLU_3033222_0_0_1"/>
<proteinExistence type="predicted"/>
<dbReference type="InParanoid" id="A0A0C3BCL6"/>
<gene>
    <name evidence="1" type="ORF">PILCRDRAFT_13877</name>
</gene>
<reference evidence="1 2" key="1">
    <citation type="submission" date="2014-04" db="EMBL/GenBank/DDBJ databases">
        <authorList>
            <consortium name="DOE Joint Genome Institute"/>
            <person name="Kuo A."/>
            <person name="Tarkka M."/>
            <person name="Buscot F."/>
            <person name="Kohler A."/>
            <person name="Nagy L.G."/>
            <person name="Floudas D."/>
            <person name="Copeland A."/>
            <person name="Barry K.W."/>
            <person name="Cichocki N."/>
            <person name="Veneault-Fourrey C."/>
            <person name="LaButti K."/>
            <person name="Lindquist E.A."/>
            <person name="Lipzen A."/>
            <person name="Lundell T."/>
            <person name="Morin E."/>
            <person name="Murat C."/>
            <person name="Sun H."/>
            <person name="Tunlid A."/>
            <person name="Henrissat B."/>
            <person name="Grigoriev I.V."/>
            <person name="Hibbett D.S."/>
            <person name="Martin F."/>
            <person name="Nordberg H.P."/>
            <person name="Cantor M.N."/>
            <person name="Hua S.X."/>
        </authorList>
    </citation>
    <scope>NUCLEOTIDE SEQUENCE [LARGE SCALE GENOMIC DNA]</scope>
    <source>
        <strain evidence="1 2">F 1598</strain>
    </source>
</reference>